<dbReference type="EMBL" id="LKLP01000053">
    <property type="protein sequence ID" value="KSU10926.1"/>
    <property type="molecule type" value="Genomic_DNA"/>
</dbReference>
<dbReference type="GO" id="GO:0050660">
    <property type="term" value="F:flavin adenine dinucleotide binding"/>
    <property type="evidence" value="ECO:0007669"/>
    <property type="project" value="InterPro"/>
</dbReference>
<reference evidence="3" key="1">
    <citation type="submission" date="2015-10" db="EMBL/GenBank/DDBJ databases">
        <title>Draft Genome Sequences of 11 Lactococcus lactis subspecies cremoris strains.</title>
        <authorList>
            <person name="Wels M."/>
            <person name="Backus L."/>
            <person name="Boekhorst J."/>
            <person name="Dijkstra A."/>
            <person name="Beerthuizen M."/>
            <person name="Kelly W."/>
            <person name="Siezen R."/>
            <person name="Bachmann H."/>
            <person name="Van Hijum S."/>
        </authorList>
    </citation>
    <scope>NUCLEOTIDE SEQUENCE [LARGE SCALE GENOMIC DNA]</scope>
    <source>
        <strain evidence="3">LMG8520</strain>
    </source>
</reference>
<dbReference type="Gene3D" id="3.90.1280.20">
    <property type="match status" value="1"/>
</dbReference>
<dbReference type="SUPFAM" id="SSF56176">
    <property type="entry name" value="FAD-binding/transporter-associated domain-like"/>
    <property type="match status" value="1"/>
</dbReference>
<gene>
    <name evidence="2" type="ORF">LMG8520_0895</name>
</gene>
<comment type="caution">
    <text evidence="2">The sequence shown here is derived from an EMBL/GenBank/DDBJ whole genome shotgun (WGS) entry which is preliminary data.</text>
</comment>
<name>A0A0V8DBK0_LACLL</name>
<dbReference type="PANTHER" id="PTHR43099:SF2">
    <property type="entry name" value="UPF0053 PROTEIN YRKA"/>
    <property type="match status" value="1"/>
</dbReference>
<dbReference type="SMART" id="SM01091">
    <property type="entry name" value="CorC_HlyC"/>
    <property type="match status" value="1"/>
</dbReference>
<protein>
    <submittedName>
        <fullName evidence="2">Magnesium and cobalt efflux protein CorC</fullName>
    </submittedName>
</protein>
<dbReference type="Proteomes" id="UP000054230">
    <property type="component" value="Unassembled WGS sequence"/>
</dbReference>
<dbReference type="InterPro" id="IPR005170">
    <property type="entry name" value="Transptr-assoc_dom"/>
</dbReference>
<dbReference type="SUPFAM" id="SSF54631">
    <property type="entry name" value="CBS-domain pair"/>
    <property type="match status" value="1"/>
</dbReference>
<evidence type="ECO:0000259" key="1">
    <source>
        <dbReference type="SMART" id="SM01091"/>
    </source>
</evidence>
<dbReference type="AlphaFoldDB" id="A0A0V8DBK0"/>
<accession>A0A0V8DBK0</accession>
<dbReference type="PANTHER" id="PTHR43099">
    <property type="entry name" value="UPF0053 PROTEIN YRKA"/>
    <property type="match status" value="1"/>
</dbReference>
<dbReference type="InterPro" id="IPR036318">
    <property type="entry name" value="FAD-bd_PCMH-like_sf"/>
</dbReference>
<dbReference type="InterPro" id="IPR046342">
    <property type="entry name" value="CBS_dom_sf"/>
</dbReference>
<proteinExistence type="predicted"/>
<dbReference type="Pfam" id="PF03471">
    <property type="entry name" value="CorC_HlyC"/>
    <property type="match status" value="1"/>
</dbReference>
<dbReference type="InterPro" id="IPR051676">
    <property type="entry name" value="UPF0053_domain"/>
</dbReference>
<dbReference type="PATRIC" id="fig|1360.106.peg.365"/>
<evidence type="ECO:0000313" key="2">
    <source>
        <dbReference type="EMBL" id="KSU10926.1"/>
    </source>
</evidence>
<dbReference type="Gene3D" id="3.30.465.10">
    <property type="match status" value="1"/>
</dbReference>
<dbReference type="InterPro" id="IPR016169">
    <property type="entry name" value="FAD-bd_PCMH_sub2"/>
</dbReference>
<organism evidence="2 3">
    <name type="scientific">Lactococcus lactis subsp. lactis</name>
    <name type="common">Streptococcus lactis</name>
    <dbReference type="NCBI Taxonomy" id="1360"/>
    <lineage>
        <taxon>Bacteria</taxon>
        <taxon>Bacillati</taxon>
        <taxon>Bacillota</taxon>
        <taxon>Bacilli</taxon>
        <taxon>Lactobacillales</taxon>
        <taxon>Streptococcaceae</taxon>
        <taxon>Lactococcus</taxon>
    </lineage>
</organism>
<feature type="domain" description="Transporter-associated" evidence="1">
    <location>
        <begin position="47"/>
        <end position="128"/>
    </location>
</feature>
<sequence>MQKEHKHFAILLDEYGGTSGLVTIEDILEELVGDIQDEEDHEKELVVKLSPTTYQVDGKLLLSEFEELFNIDLAQNNLSKTISGFITNYSLEQNEPLEVGQTFEFDNLKITIIEMDKITPHILEVKRG</sequence>
<evidence type="ECO:0000313" key="3">
    <source>
        <dbReference type="Proteomes" id="UP000054230"/>
    </source>
</evidence>